<dbReference type="RefSeq" id="WP_224033630.1">
    <property type="nucleotide sequence ID" value="NZ_AP024849.1"/>
</dbReference>
<keyword evidence="3" id="KW-1185">Reference proteome</keyword>
<dbReference type="EMBL" id="AP024849">
    <property type="protein sequence ID" value="BCZ47272.1"/>
    <property type="molecule type" value="Genomic_DNA"/>
</dbReference>
<proteinExistence type="predicted"/>
<evidence type="ECO:0000259" key="1">
    <source>
        <dbReference type="Pfam" id="PF04986"/>
    </source>
</evidence>
<dbReference type="InterPro" id="IPR007069">
    <property type="entry name" value="Transposase_32"/>
</dbReference>
<evidence type="ECO:0000313" key="3">
    <source>
        <dbReference type="Proteomes" id="UP000824633"/>
    </source>
</evidence>
<sequence>MNRNNQLQDILKLYGEEYFKTHSVPIYIRKTLAKEKWIFNQEKHLLPVGYFHMVFTIPNEFNTLMLLNQKVMYNVLFKAVSETLLELAKDKKYLDADIGITTILHTWGQNLMYHPHIHCIVPSGGLSNLGNKWTSSKDKFFIPVKVLSRKFRGKFLFYFKEEFKDKQFKLNKNTMQFNNNLLYKDFINEMYLKEWVVYSKAPYKNASHVLQYLGRYTHRVAISNNRIINIKDTVVTFEWRDYKDNNKKKIMSLSSNEFIRRFITHILPSGFVKIRHYGLNSNRNLNAKLKKCKILLKVYTQNENKEVLSTAELFFKITGINICKCKNCDNGNYIRKNKIEPRSTSPPLIKGAIK</sequence>
<dbReference type="Pfam" id="PF04986">
    <property type="entry name" value="Y2_Tnp"/>
    <property type="match status" value="1"/>
</dbReference>
<organism evidence="2 3">
    <name type="scientific">Clostridium gelidum</name>
    <dbReference type="NCBI Taxonomy" id="704125"/>
    <lineage>
        <taxon>Bacteria</taxon>
        <taxon>Bacillati</taxon>
        <taxon>Bacillota</taxon>
        <taxon>Clostridia</taxon>
        <taxon>Eubacteriales</taxon>
        <taxon>Clostridiaceae</taxon>
        <taxon>Clostridium</taxon>
    </lineage>
</organism>
<name>A0ABM7TEG5_9CLOT</name>
<dbReference type="Proteomes" id="UP000824633">
    <property type="component" value="Chromosome"/>
</dbReference>
<dbReference type="PANTHER" id="PTHR37023:SF1">
    <property type="entry name" value="ISSOD25 TRANSPOSASE TNPA_ISSOD25"/>
    <property type="match status" value="1"/>
</dbReference>
<gene>
    <name evidence="2" type="ORF">psyc5s11_33390</name>
</gene>
<dbReference type="PANTHER" id="PTHR37023">
    <property type="entry name" value="TRANSPOSASE"/>
    <property type="match status" value="1"/>
</dbReference>
<reference evidence="3" key="1">
    <citation type="submission" date="2021-07" db="EMBL/GenBank/DDBJ databases">
        <title>Complete genome sequencing of a Clostridium isolate.</title>
        <authorList>
            <person name="Ueki A."/>
            <person name="Tonouchi A."/>
        </authorList>
    </citation>
    <scope>NUCLEOTIDE SEQUENCE [LARGE SCALE GENOMIC DNA]</scope>
    <source>
        <strain evidence="3">C5S11</strain>
    </source>
</reference>
<feature type="domain" description="Transposase IS801/IS1294" evidence="1">
    <location>
        <begin position="99"/>
        <end position="281"/>
    </location>
</feature>
<protein>
    <submittedName>
        <fullName evidence="2">Transposase y4qJ</fullName>
    </submittedName>
</protein>
<evidence type="ECO:0000313" key="2">
    <source>
        <dbReference type="EMBL" id="BCZ47272.1"/>
    </source>
</evidence>
<accession>A0ABM7TEG5</accession>